<evidence type="ECO:0000256" key="3">
    <source>
        <dbReference type="ARBA" id="ARBA00022833"/>
    </source>
</evidence>
<dbReference type="PANTHER" id="PTHR31944">
    <property type="entry name" value="HEME-RESPONSIVE ZINC FINGER TRANSCRIPTION FACTOR HAP1"/>
    <property type="match status" value="1"/>
</dbReference>
<name>A0A178FU74_TRIVO</name>
<keyword evidence="11" id="KW-1185">Reference proteome</keyword>
<organism evidence="10 11">
    <name type="scientific">Trichophyton violaceum</name>
    <dbReference type="NCBI Taxonomy" id="34388"/>
    <lineage>
        <taxon>Eukaryota</taxon>
        <taxon>Fungi</taxon>
        <taxon>Dikarya</taxon>
        <taxon>Ascomycota</taxon>
        <taxon>Pezizomycotina</taxon>
        <taxon>Eurotiomycetes</taxon>
        <taxon>Eurotiomycetidae</taxon>
        <taxon>Onygenales</taxon>
        <taxon>Arthrodermataceae</taxon>
        <taxon>Trichophyton</taxon>
    </lineage>
</organism>
<dbReference type="InterPro" id="IPR007219">
    <property type="entry name" value="XnlR_reg_dom"/>
</dbReference>
<evidence type="ECO:0000256" key="2">
    <source>
        <dbReference type="ARBA" id="ARBA00022723"/>
    </source>
</evidence>
<dbReference type="Pfam" id="PF04082">
    <property type="entry name" value="Fungal_trans"/>
    <property type="match status" value="1"/>
</dbReference>
<keyword evidence="8" id="KW-0472">Membrane</keyword>
<dbReference type="InterPro" id="IPR011701">
    <property type="entry name" value="MFS"/>
</dbReference>
<dbReference type="GO" id="GO:0008270">
    <property type="term" value="F:zinc ion binding"/>
    <property type="evidence" value="ECO:0007669"/>
    <property type="project" value="InterPro"/>
</dbReference>
<protein>
    <submittedName>
        <fullName evidence="10">MFS monocarboxylate transporter</fullName>
    </submittedName>
</protein>
<comment type="caution">
    <text evidence="10">The sequence shown here is derived from an EMBL/GenBank/DDBJ whole genome shotgun (WGS) entry which is preliminary data.</text>
</comment>
<evidence type="ECO:0000256" key="4">
    <source>
        <dbReference type="ARBA" id="ARBA00023015"/>
    </source>
</evidence>
<dbReference type="GO" id="GO:0001228">
    <property type="term" value="F:DNA-binding transcription activator activity, RNA polymerase II-specific"/>
    <property type="evidence" value="ECO:0007669"/>
    <property type="project" value="TreeGrafter"/>
</dbReference>
<keyword evidence="5" id="KW-0238">DNA-binding</keyword>
<dbReference type="GO" id="GO:0016020">
    <property type="term" value="C:membrane"/>
    <property type="evidence" value="ECO:0007669"/>
    <property type="project" value="UniProtKB-SubCell"/>
</dbReference>
<sequence length="1078" mass="117819">MELCNYLTDNDSLTTGFSNSHTRLAAAEPTRGLSLPGFNASDRVPAHLLHVKDPVITPDIGKPPSSDTDSLSAPKAINIAAASPSAAYKENTVVRGIFSKTKFFGLSHWMNSIYQFPQVYDMLQKCELDETSEARAVYDKCKHLARAIKAQEIAKHNPVANILDHVPPRNVAEPLVQAYLRTFESIFRVLHLLLVMSIGSIFSPARSASDTSYSTISQWIYVAQSWLNSPFEKSRINVSGTQIHCLLLLSRQANGVGGDLAWVSAGSLLKTAMHIGLHIGPSHLPNVTFYDQEIRRRLWATVLEIVVQSSMDSGGLPLIHMQGIDCELPSNIEDEQLEDANEIIDATHAKLLEEYTMTSVQIALSFPPEMPRPASFQIKMLDLLSYRFLLALLHPFAMKARVDPTLYYSRKVCIEVSVSLLVPLSASNDTESSNDNYKNLKISGTGLFRDVPVMAISTICEALTYQLEEEKSSFIPVSSLFSHQNLREIIEEYIHLLDMRIQHRETNIKGYVLFSCVLEHINAIQAGLSVEQAIASALNRSLDQCYYTLKTRAMAWGINMSPDIDIDTSGHTQPDDRTLGTHDWLIDDGFRCGPLTTQLMSTEKTTSKYPTIRLDMTSLEESMSLLFQSVKYANLHYHTMVKCTQASSKLELSLNNPAKDQETAVIPNQPNQAGNGDDHTLDDFPEGGACAWAVAIGTAGIAFCTLGVINSFGVLQGWYQVNQLEDRTASEISWIGSTQAFFVFGGGVIGGPLFDLYGAKVIQPAAFLYVVSIMLTSVCKEYYQFVLAQGILGGLSNGMTIFPAMSAGPQYFNKRCAAAMGIGIAGSSLGGIVWPIVLSKMLNEIDLGFGWTIRIVGFVCLALLLPSCIAVKARLPPQKTQFFPWSSFKEPPYLYLVAAGFFGFLGVFTPLFYLPIYAYIQGAGVSLAFYLAAIFNAASFVGRVVTGILADKLGRFNMFFAATITSGLLTVCWLEVHTDAALVVFACFFGFCSGAVTTGMAVSFTSIPKDPRNIGTYMGMGMGIAAIAALVGPPINGALLSGRGFASMAYFSESVNFLAAFMVVIAKHSTTKGIFSNN</sequence>
<dbReference type="Proteomes" id="UP000243519">
    <property type="component" value="Unassembled WGS sequence"/>
</dbReference>
<dbReference type="Gene3D" id="1.20.1250.20">
    <property type="entry name" value="MFS general substrate transporter like domains"/>
    <property type="match status" value="2"/>
</dbReference>
<dbReference type="SMART" id="SM00906">
    <property type="entry name" value="Fungal_trans"/>
    <property type="match status" value="1"/>
</dbReference>
<keyword evidence="6" id="KW-0804">Transcription</keyword>
<proteinExistence type="predicted"/>
<keyword evidence="8" id="KW-1133">Transmembrane helix</keyword>
<evidence type="ECO:0000256" key="8">
    <source>
        <dbReference type="SAM" id="Phobius"/>
    </source>
</evidence>
<keyword evidence="2" id="KW-0479">Metal-binding</keyword>
<evidence type="ECO:0000256" key="7">
    <source>
        <dbReference type="ARBA" id="ARBA00023242"/>
    </source>
</evidence>
<dbReference type="CDD" id="cd12148">
    <property type="entry name" value="fungal_TF_MHR"/>
    <property type="match status" value="1"/>
</dbReference>
<gene>
    <name evidence="10" type="ORF">A7D00_1324</name>
</gene>
<dbReference type="GO" id="GO:0000978">
    <property type="term" value="F:RNA polymerase II cis-regulatory region sequence-specific DNA binding"/>
    <property type="evidence" value="ECO:0007669"/>
    <property type="project" value="TreeGrafter"/>
</dbReference>
<dbReference type="SUPFAM" id="SSF103473">
    <property type="entry name" value="MFS general substrate transporter"/>
    <property type="match status" value="1"/>
</dbReference>
<dbReference type="GO" id="GO:0006351">
    <property type="term" value="P:DNA-templated transcription"/>
    <property type="evidence" value="ECO:0007669"/>
    <property type="project" value="InterPro"/>
</dbReference>
<feature type="transmembrane region" description="Helical" evidence="8">
    <location>
        <begin position="982"/>
        <end position="1002"/>
    </location>
</feature>
<dbReference type="InterPro" id="IPR020846">
    <property type="entry name" value="MFS_dom"/>
</dbReference>
<feature type="transmembrane region" description="Helical" evidence="8">
    <location>
        <begin position="849"/>
        <end position="871"/>
    </location>
</feature>
<keyword evidence="7" id="KW-0539">Nucleus</keyword>
<dbReference type="GO" id="GO:0022857">
    <property type="term" value="F:transmembrane transporter activity"/>
    <property type="evidence" value="ECO:0007669"/>
    <property type="project" value="InterPro"/>
</dbReference>
<feature type="domain" description="Major facilitator superfamily (MFS) profile" evidence="9">
    <location>
        <begin position="892"/>
        <end position="1078"/>
    </location>
</feature>
<dbReference type="GO" id="GO:0005634">
    <property type="term" value="C:nucleus"/>
    <property type="evidence" value="ECO:0007669"/>
    <property type="project" value="TreeGrafter"/>
</dbReference>
<dbReference type="PANTHER" id="PTHR31944:SF131">
    <property type="entry name" value="HEME-RESPONSIVE ZINC FINGER TRANSCRIPTION FACTOR HAP1"/>
    <property type="match status" value="1"/>
</dbReference>
<dbReference type="CDD" id="cd17352">
    <property type="entry name" value="MFS_MCT_SLC16"/>
    <property type="match status" value="1"/>
</dbReference>
<keyword evidence="8" id="KW-0812">Transmembrane</keyword>
<feature type="transmembrane region" description="Helical" evidence="8">
    <location>
        <begin position="1014"/>
        <end position="1035"/>
    </location>
</feature>
<feature type="transmembrane region" description="Helical" evidence="8">
    <location>
        <begin position="892"/>
        <end position="913"/>
    </location>
</feature>
<dbReference type="EMBL" id="LHPN01000001">
    <property type="protein sequence ID" value="OAL75724.1"/>
    <property type="molecule type" value="Genomic_DNA"/>
</dbReference>
<evidence type="ECO:0000256" key="6">
    <source>
        <dbReference type="ARBA" id="ARBA00023163"/>
    </source>
</evidence>
<evidence type="ECO:0000313" key="10">
    <source>
        <dbReference type="EMBL" id="OAL75724.1"/>
    </source>
</evidence>
<feature type="transmembrane region" description="Helical" evidence="8">
    <location>
        <begin position="816"/>
        <end position="837"/>
    </location>
</feature>
<evidence type="ECO:0000256" key="5">
    <source>
        <dbReference type="ARBA" id="ARBA00023125"/>
    </source>
</evidence>
<feature type="transmembrane region" description="Helical" evidence="8">
    <location>
        <begin position="1047"/>
        <end position="1066"/>
    </location>
</feature>
<dbReference type="PROSITE" id="PS50850">
    <property type="entry name" value="MFS"/>
    <property type="match status" value="1"/>
</dbReference>
<dbReference type="Pfam" id="PF07690">
    <property type="entry name" value="MFS_1"/>
    <property type="match status" value="1"/>
</dbReference>
<feature type="transmembrane region" description="Helical" evidence="8">
    <location>
        <begin position="919"/>
        <end position="944"/>
    </location>
</feature>
<dbReference type="InterPro" id="IPR036259">
    <property type="entry name" value="MFS_trans_sf"/>
</dbReference>
<keyword evidence="4" id="KW-0805">Transcription regulation</keyword>
<comment type="subcellular location">
    <subcellularLocation>
        <location evidence="1">Membrane</location>
        <topology evidence="1">Multi-pass membrane protein</topology>
    </subcellularLocation>
</comment>
<reference evidence="10 11" key="1">
    <citation type="submission" date="2016-05" db="EMBL/GenBank/DDBJ databases">
        <title>Genome sequencing of Trichophyton violaceum CMCC(F)T3l isolated from hair.</title>
        <authorList>
            <person name="Zhan P."/>
            <person name="Tao Y."/>
            <person name="Liu W."/>
        </authorList>
    </citation>
    <scope>NUCLEOTIDE SEQUENCE [LARGE SCALE GENOMIC DNA]</scope>
    <source>
        <strain evidence="11">CMCC(F)T3l</strain>
    </source>
</reference>
<dbReference type="AlphaFoldDB" id="A0A178FU74"/>
<accession>A0A178FU74</accession>
<feature type="transmembrane region" description="Helical" evidence="8">
    <location>
        <begin position="956"/>
        <end position="976"/>
    </location>
</feature>
<evidence type="ECO:0000259" key="9">
    <source>
        <dbReference type="PROSITE" id="PS50850"/>
    </source>
</evidence>
<dbReference type="InterPro" id="IPR051430">
    <property type="entry name" value="Fungal_TF_Env_Response"/>
</dbReference>
<evidence type="ECO:0000313" key="11">
    <source>
        <dbReference type="Proteomes" id="UP000243519"/>
    </source>
</evidence>
<evidence type="ECO:0000256" key="1">
    <source>
        <dbReference type="ARBA" id="ARBA00004141"/>
    </source>
</evidence>
<feature type="transmembrane region" description="Helical" evidence="8">
    <location>
        <begin position="782"/>
        <end position="804"/>
    </location>
</feature>
<keyword evidence="3" id="KW-0862">Zinc</keyword>